<dbReference type="Proteomes" id="UP000199054">
    <property type="component" value="Unassembled WGS sequence"/>
</dbReference>
<dbReference type="InterPro" id="IPR041286">
    <property type="entry name" value="MBG_2"/>
</dbReference>
<gene>
    <name evidence="2" type="ORF">SAMN04489859_100242</name>
</gene>
<dbReference type="InterPro" id="IPR012334">
    <property type="entry name" value="Pectin_lyas_fold"/>
</dbReference>
<dbReference type="Gene3D" id="2.160.20.10">
    <property type="entry name" value="Single-stranded right-handed beta-helix, Pectin lyase-like"/>
    <property type="match status" value="1"/>
</dbReference>
<dbReference type="Pfam" id="PF18676">
    <property type="entry name" value="MBG_2"/>
    <property type="match status" value="5"/>
</dbReference>
<dbReference type="STRING" id="34002.SAMN04489859_100242"/>
<name>A0A1H8EGQ4_9RHOB</name>
<dbReference type="InterPro" id="IPR011493">
    <property type="entry name" value="GLUG"/>
</dbReference>
<dbReference type="SMART" id="SM00912">
    <property type="entry name" value="Haemagg_act"/>
    <property type="match status" value="1"/>
</dbReference>
<dbReference type="EMBL" id="FODE01000002">
    <property type="protein sequence ID" value="SEN18047.1"/>
    <property type="molecule type" value="Genomic_DNA"/>
</dbReference>
<keyword evidence="3" id="KW-1185">Reference proteome</keyword>
<proteinExistence type="predicted"/>
<dbReference type="Pfam" id="PF05860">
    <property type="entry name" value="TPS"/>
    <property type="match status" value="1"/>
</dbReference>
<dbReference type="PANTHER" id="PTHR12338">
    <property type="entry name" value="AUTOTRANSPORTER"/>
    <property type="match status" value="1"/>
</dbReference>
<organism evidence="2 3">
    <name type="scientific">Paracoccus alcaliphilus</name>
    <dbReference type="NCBI Taxonomy" id="34002"/>
    <lineage>
        <taxon>Bacteria</taxon>
        <taxon>Pseudomonadati</taxon>
        <taxon>Pseudomonadota</taxon>
        <taxon>Alphaproteobacteria</taxon>
        <taxon>Rhodobacterales</taxon>
        <taxon>Paracoccaceae</taxon>
        <taxon>Paracoccus</taxon>
    </lineage>
</organism>
<accession>A0A1H8EGQ4</accession>
<dbReference type="InterPro" id="IPR050909">
    <property type="entry name" value="Bact_Autotransporter_VF"/>
</dbReference>
<evidence type="ECO:0000313" key="3">
    <source>
        <dbReference type="Proteomes" id="UP000199054"/>
    </source>
</evidence>
<protein>
    <submittedName>
        <fullName evidence="2">Filamentous hemagglutinin family N-terminal domain-containing protein</fullName>
    </submittedName>
</protein>
<reference evidence="2 3" key="1">
    <citation type="submission" date="2016-10" db="EMBL/GenBank/DDBJ databases">
        <authorList>
            <person name="de Groot N.N."/>
        </authorList>
    </citation>
    <scope>NUCLEOTIDE SEQUENCE [LARGE SCALE GENOMIC DNA]</scope>
    <source>
        <strain evidence="2 3">DSM 8512</strain>
    </source>
</reference>
<dbReference type="InterPro" id="IPR008638">
    <property type="entry name" value="FhaB/CdiA-like_TPS"/>
</dbReference>
<dbReference type="SUPFAM" id="SSF51126">
    <property type="entry name" value="Pectin lyase-like"/>
    <property type="match status" value="1"/>
</dbReference>
<dbReference type="NCBIfam" id="TIGR01901">
    <property type="entry name" value="adhes_NPXG"/>
    <property type="match status" value="1"/>
</dbReference>
<evidence type="ECO:0000259" key="1">
    <source>
        <dbReference type="SMART" id="SM00912"/>
    </source>
</evidence>
<evidence type="ECO:0000313" key="2">
    <source>
        <dbReference type="EMBL" id="SEN18047.1"/>
    </source>
</evidence>
<dbReference type="Gene3D" id="2.160.20.110">
    <property type="match status" value="3"/>
</dbReference>
<sequence length="1878" mass="189236">MTARTIHASISREISGSERGRRLKAALLCSTLIVAFPAAGLADMLPSGGTVTSGNASIITPGPRNMVIHQGSDRAVVNWNGFSIGRGAGVDIRQPSQGSAILNRVTGDTTSRIHGSLTANGQVHVVNPNGILIGREGRIITGGGFVASTLDITDEDFQAGRLSYRGQGASAGVVNRGAITVGRGGYAALIGGRIDNSGTITAPLGRIGLGAGERVTLDLSGDGFMQVALPSQDDGNEDALIRNSGTVSADGGRIEMTAATARNAARNAINLSGVAEARTVSVHNGAIVLGGGNGGAVRVSGTVSTRAARAPARLTLNGSDRPPRPTGGQIDIAGAHIALTGATLDASGDGGGRIRIGGDFAGAGNLQRAATTTADAGTVILADALSRGDGGRVVQWSDQRTGFAGNISARGGNAGGDGGFVEVSSAGRLTYAGRTDLRAPAGDWGRLLLDPTDISVPGTISVEDVQAQLALGSLTLDTSVETTDGDAGDILITQPIAWTTGSTFELLADRDISIIGAINGENGVFALDAGRDVVLGPVNVNTFILSSGNLTQQGPALPSFTVVDFRLNGAEANFLRVAGGSGTTADPYLLQDVYGLQGMDSYAYLDADFALETDIDATGTAGWNDFGEGIGGFNPIGDIEDAFTGTLDGRGFAIDGLYIGGGTASEAGLFHLTDGAQIRDLDLLNLDITGESSAAGVVAMANDTVLENVSATGLIATEGFSFASGGSLGGLVGYMSGGSIANSSFDGLIEERSFAFGGRSYPAIGGIVGYSDGATLDTVSSAGQINALGTSGAFAGGIAGVSGFETTITDAVSSVDIRGDMARDDSLLGDTFIAGGLVGENYGLVSFSHATGAVESVGAEGGPVDDSSVIGGLVGSNFGEIADSSATGDVTVDTRSDLSLATVQAGGLIGANWGAVSRSFASGDMTVTSSDSAGVGGFVGQNSGDITDAFSSGAVSHTQAGERYSEGGEVAVGGFAGLNALSEGEGAATLTRTAARGAVVVAVDDLPVRAGGHTGANYGGEIIDSYANGAVSSSSDSAQQVGGLIGYTIDGAVTNSYASGAVSTTGDDATQTGGLIGFNLSDADAPTTEVTGSYWDITTAGQEPEGLAGYGSPITTAEFQDTAGFMALAGWDFDETWTPGDTGAYPAIYTIDRVIFARPEPFELQYGQTEDAATTGTISGGPSVFVFAPYDDTLDTSPVFQNLIFPDINVGSGQFTLATSALTSGAGFTYRVVDLPAAYQITPAPLTITALDQRKTYGQQFTFDGSEFTSAGLMAWDSIDGVALTSAGAAATAAVAGSPYAITAGDAAGEGLANYDISYVAGQMEVDPASLTITALDQRKTYGQQFLFDGSEFISAGLMAWDSIDGVALTSAGAAATAAVAGSPYAITAGDAAGDGLANYDISYAAGQMEVDPASLTITALDQRKTYGQQFLFDGSEFTSAGLMAWDSIDGVALASAGADPTAAVAGGPYAITAGDAAGEGLANYDISYAAGQMEIDPASLTITALDQRKTYGQQFTFDGSEFISAGLVAWDSIDGVALASAGADQAAVVAGSPYAITAGDAAGEGLANYDISYAAGQMEVDPASLTITALDQRKTYGQQFTFDGSEFISAGLMAWDSIDGVALASAGADQAAVVAGSPYAITAGDAAGEGLANYDISYVAGQMEVVPAIVDETPTADNVPRPPVTMIPALPNPADTILITLGGQGATVVTGSGPASAAALAAENILAQVDRFAAVLEIAAENCSQSDADVGRYLACLSDALDAFADRLDEISVDLPPGMENVAEIVRDARRNIDSARSRAEQRLATATTDAERAAIRADAIGEARQAIAGASTEIRKAIALVRAEDPELARVQAATITRVVEAVDSVGIELSRAVGL</sequence>
<dbReference type="PANTHER" id="PTHR12338:SF5">
    <property type="entry name" value="ANTIGEN 43-RELATED"/>
    <property type="match status" value="1"/>
</dbReference>
<feature type="domain" description="Filamentous haemagglutinin FhaB/tRNA nuclease CdiA-like TPS" evidence="1">
    <location>
        <begin position="42"/>
        <end position="156"/>
    </location>
</feature>
<dbReference type="Pfam" id="PF07581">
    <property type="entry name" value="Glug"/>
    <property type="match status" value="2"/>
</dbReference>
<dbReference type="InterPro" id="IPR011050">
    <property type="entry name" value="Pectin_lyase_fold/virulence"/>
</dbReference>